<dbReference type="PANTHER" id="PTHR23526:SF2">
    <property type="entry name" value="MAJOR FACILITATOR SUPERFAMILY (MFS) PROFILE DOMAIN-CONTAINING PROTEIN"/>
    <property type="match status" value="1"/>
</dbReference>
<sequence length="431" mass="48245">MSKLQKVFGNVEVNRDLLLLLTIGGMYSLGIALSNAFVNVYLWKQSGSFLDLGIYNLTIVIMQPITFIIAGRWAKKIDRVIVFRLGVAFLAVFYLSVLLIGDRAADNLILLGGLLGIGSGFYWLSFNVLTFEITEPETRDFFNGFLGVMTSSAGMIGPIVAGFVISRLAGDTGYKTIFSLSLALFFCAVILSLFLKRRHANGRFLLMDVLKERKRNMNWRMITNAHFFQGLREGTFIFVIGVLVFITTGSELALGKYGLINSAVAFVFYYLATRMITKKMRKKFILAGGILLYASIFLLLFDLTYTKLIIYAISIAVAYPLLLVPYISLTYDVIGRSWNAGEARIEYIVVRELFLNLGRITSILLFILSVTLFDEKQSIPFLLAIIGAGHSCIYFFIRKVSLPETNEPIDKKEVNGQKKMPEPNLVDGESS</sequence>
<feature type="transmembrane region" description="Helical" evidence="3">
    <location>
        <begin position="81"/>
        <end position="101"/>
    </location>
</feature>
<keyword evidence="3" id="KW-1133">Transmembrane helix</keyword>
<feature type="transmembrane region" description="Helical" evidence="3">
    <location>
        <begin position="353"/>
        <end position="373"/>
    </location>
</feature>
<reference evidence="4 5" key="1">
    <citation type="journal article" date="2005" name="Int. J. Syst. Evol. Microbiol.">
        <title>Bacillus cibi sp. nov., isolated from jeotgal, a traditional Korean fermented seafood.</title>
        <authorList>
            <person name="Yoon J.H."/>
            <person name="Lee C.H."/>
            <person name="Oh T.K."/>
        </authorList>
    </citation>
    <scope>NUCLEOTIDE SEQUENCE [LARGE SCALE GENOMIC DNA]</scope>
    <source>
        <strain evidence="4 5">DSM 16189</strain>
    </source>
</reference>
<evidence type="ECO:0000313" key="4">
    <source>
        <dbReference type="EMBL" id="KEZ51716.1"/>
    </source>
</evidence>
<evidence type="ECO:0000256" key="3">
    <source>
        <dbReference type="SAM" id="Phobius"/>
    </source>
</evidence>
<dbReference type="EMBL" id="JNVC02000005">
    <property type="protein sequence ID" value="KEZ51716.1"/>
    <property type="molecule type" value="Genomic_DNA"/>
</dbReference>
<dbReference type="GO" id="GO:0005886">
    <property type="term" value="C:plasma membrane"/>
    <property type="evidence" value="ECO:0007669"/>
    <property type="project" value="UniProtKB-SubCell"/>
</dbReference>
<feature type="transmembrane region" description="Helical" evidence="3">
    <location>
        <begin position="177"/>
        <end position="195"/>
    </location>
</feature>
<name>A0A084GWK4_METID</name>
<comment type="caution">
    <text evidence="4">The sequence shown here is derived from an EMBL/GenBank/DDBJ whole genome shotgun (WGS) entry which is preliminary data.</text>
</comment>
<dbReference type="InterPro" id="IPR011701">
    <property type="entry name" value="MFS"/>
</dbReference>
<dbReference type="InterPro" id="IPR052528">
    <property type="entry name" value="Sugar_transport-like"/>
</dbReference>
<feature type="transmembrane region" description="Helical" evidence="3">
    <location>
        <begin position="20"/>
        <end position="42"/>
    </location>
</feature>
<feature type="transmembrane region" description="Helical" evidence="3">
    <location>
        <begin position="309"/>
        <end position="333"/>
    </location>
</feature>
<keyword evidence="5" id="KW-1185">Reference proteome</keyword>
<protein>
    <recommendedName>
        <fullName evidence="6">Major facilitator superfamily (MFS) profile domain-containing protein</fullName>
    </recommendedName>
</protein>
<feature type="transmembrane region" description="Helical" evidence="3">
    <location>
        <begin position="230"/>
        <end position="248"/>
    </location>
</feature>
<dbReference type="Pfam" id="PF07690">
    <property type="entry name" value="MFS_1"/>
    <property type="match status" value="1"/>
</dbReference>
<accession>A0A084GWK4</accession>
<dbReference type="OrthoDB" id="2086294at2"/>
<dbReference type="AlphaFoldDB" id="A0A084GWK4"/>
<dbReference type="GO" id="GO:0022857">
    <property type="term" value="F:transmembrane transporter activity"/>
    <property type="evidence" value="ECO:0007669"/>
    <property type="project" value="InterPro"/>
</dbReference>
<feature type="transmembrane region" description="Helical" evidence="3">
    <location>
        <begin position="254"/>
        <end position="272"/>
    </location>
</feature>
<dbReference type="RefSeq" id="WP_035207168.1">
    <property type="nucleotide sequence ID" value="NZ_CP176757.1"/>
</dbReference>
<feature type="transmembrane region" description="Helical" evidence="3">
    <location>
        <begin position="141"/>
        <end position="165"/>
    </location>
</feature>
<keyword evidence="3" id="KW-0812">Transmembrane</keyword>
<dbReference type="SUPFAM" id="SSF103473">
    <property type="entry name" value="MFS general substrate transporter"/>
    <property type="match status" value="1"/>
</dbReference>
<evidence type="ECO:0000256" key="2">
    <source>
        <dbReference type="SAM" id="MobiDB-lite"/>
    </source>
</evidence>
<keyword evidence="3" id="KW-0472">Membrane</keyword>
<dbReference type="Gene3D" id="1.20.1250.20">
    <property type="entry name" value="MFS general substrate transporter like domains"/>
    <property type="match status" value="2"/>
</dbReference>
<evidence type="ECO:0000256" key="1">
    <source>
        <dbReference type="ARBA" id="ARBA00004651"/>
    </source>
</evidence>
<dbReference type="InterPro" id="IPR036259">
    <property type="entry name" value="MFS_trans_sf"/>
</dbReference>
<dbReference type="CDD" id="cd06174">
    <property type="entry name" value="MFS"/>
    <property type="match status" value="1"/>
</dbReference>
<organism evidence="4 5">
    <name type="scientific">Metabacillus indicus</name>
    <name type="common">Bacillus indicus</name>
    <dbReference type="NCBI Taxonomy" id="246786"/>
    <lineage>
        <taxon>Bacteria</taxon>
        <taxon>Bacillati</taxon>
        <taxon>Bacillota</taxon>
        <taxon>Bacilli</taxon>
        <taxon>Bacillales</taxon>
        <taxon>Bacillaceae</taxon>
        <taxon>Metabacillus</taxon>
    </lineage>
</organism>
<proteinExistence type="predicted"/>
<dbReference type="PANTHER" id="PTHR23526">
    <property type="entry name" value="INTEGRAL MEMBRANE TRANSPORT PROTEIN-RELATED"/>
    <property type="match status" value="1"/>
</dbReference>
<feature type="region of interest" description="Disordered" evidence="2">
    <location>
        <begin position="409"/>
        <end position="431"/>
    </location>
</feature>
<evidence type="ECO:0008006" key="6">
    <source>
        <dbReference type="Google" id="ProtNLM"/>
    </source>
</evidence>
<feature type="transmembrane region" description="Helical" evidence="3">
    <location>
        <begin position="284"/>
        <end position="303"/>
    </location>
</feature>
<feature type="transmembrane region" description="Helical" evidence="3">
    <location>
        <begin position="107"/>
        <end position="129"/>
    </location>
</feature>
<evidence type="ECO:0000313" key="5">
    <source>
        <dbReference type="Proteomes" id="UP000028549"/>
    </source>
</evidence>
<feature type="compositionally biased region" description="Basic and acidic residues" evidence="2">
    <location>
        <begin position="409"/>
        <end position="421"/>
    </location>
</feature>
<gene>
    <name evidence="4" type="ORF">GS18_0211380</name>
</gene>
<feature type="transmembrane region" description="Helical" evidence="3">
    <location>
        <begin position="379"/>
        <end position="397"/>
    </location>
</feature>
<dbReference type="STRING" id="246786.GS18_0211380"/>
<feature type="transmembrane region" description="Helical" evidence="3">
    <location>
        <begin position="54"/>
        <end position="74"/>
    </location>
</feature>
<comment type="subcellular location">
    <subcellularLocation>
        <location evidence="1">Cell membrane</location>
        <topology evidence="1">Multi-pass membrane protein</topology>
    </subcellularLocation>
</comment>
<dbReference type="Proteomes" id="UP000028549">
    <property type="component" value="Unassembled WGS sequence"/>
</dbReference>